<feature type="domain" description="Radical SAM core" evidence="1">
    <location>
        <begin position="162"/>
        <end position="401"/>
    </location>
</feature>
<dbReference type="SFLD" id="SFLDG01082">
    <property type="entry name" value="B12-binding_domain_containing"/>
    <property type="match status" value="1"/>
</dbReference>
<dbReference type="InterPro" id="IPR034505">
    <property type="entry name" value="Coproporphyrinogen-III_oxidase"/>
</dbReference>
<dbReference type="EMBL" id="SVNY01000005">
    <property type="protein sequence ID" value="MBE6834122.1"/>
    <property type="molecule type" value="Genomic_DNA"/>
</dbReference>
<proteinExistence type="predicted"/>
<keyword evidence="2" id="KW-0560">Oxidoreductase</keyword>
<dbReference type="CDD" id="cd01335">
    <property type="entry name" value="Radical_SAM"/>
    <property type="match status" value="1"/>
</dbReference>
<dbReference type="SFLD" id="SFLDS00029">
    <property type="entry name" value="Radical_SAM"/>
    <property type="match status" value="1"/>
</dbReference>
<protein>
    <submittedName>
        <fullName evidence="2">Coproporphyrinogen dehydrogenase HemZ</fullName>
        <ecNumber evidence="2">1.3.98.3</ecNumber>
    </submittedName>
</protein>
<dbReference type="SMART" id="SM00729">
    <property type="entry name" value="Elp3"/>
    <property type="match status" value="1"/>
</dbReference>
<evidence type="ECO:0000313" key="3">
    <source>
        <dbReference type="Proteomes" id="UP000754750"/>
    </source>
</evidence>
<dbReference type="GO" id="GO:0006779">
    <property type="term" value="P:porphyrin-containing compound biosynthetic process"/>
    <property type="evidence" value="ECO:0007669"/>
    <property type="project" value="TreeGrafter"/>
</dbReference>
<dbReference type="GO" id="GO:0051989">
    <property type="term" value="F:coproporphyrinogen dehydrogenase activity"/>
    <property type="evidence" value="ECO:0007669"/>
    <property type="project" value="UniProtKB-EC"/>
</dbReference>
<dbReference type="InterPro" id="IPR007197">
    <property type="entry name" value="rSAM"/>
</dbReference>
<dbReference type="Pfam" id="PF04055">
    <property type="entry name" value="Radical_SAM"/>
    <property type="match status" value="1"/>
</dbReference>
<accession>A0A928Q5R8</accession>
<dbReference type="PROSITE" id="PS51918">
    <property type="entry name" value="RADICAL_SAM"/>
    <property type="match status" value="1"/>
</dbReference>
<dbReference type="InterPro" id="IPR023404">
    <property type="entry name" value="rSAM_horseshoe"/>
</dbReference>
<dbReference type="InterPro" id="IPR006638">
    <property type="entry name" value="Elp3/MiaA/NifB-like_rSAM"/>
</dbReference>
<evidence type="ECO:0000313" key="2">
    <source>
        <dbReference type="EMBL" id="MBE6834122.1"/>
    </source>
</evidence>
<dbReference type="GO" id="GO:0005737">
    <property type="term" value="C:cytoplasm"/>
    <property type="evidence" value="ECO:0007669"/>
    <property type="project" value="TreeGrafter"/>
</dbReference>
<dbReference type="PANTHER" id="PTHR13932:SF1">
    <property type="entry name" value="OXYGEN-INDEPENDENT COPROPORPHYRINOGEN-III OXIDASE-LIKE PROTEIN HEMZ"/>
    <property type="match status" value="1"/>
</dbReference>
<dbReference type="AlphaFoldDB" id="A0A928Q5R8"/>
<dbReference type="RefSeq" id="WP_326840695.1">
    <property type="nucleotide sequence ID" value="NZ_SVNY01000005.1"/>
</dbReference>
<comment type="caution">
    <text evidence="2">The sequence shown here is derived from an EMBL/GenBank/DDBJ whole genome shotgun (WGS) entry which is preliminary data.</text>
</comment>
<dbReference type="InterPro" id="IPR023995">
    <property type="entry name" value="HemZ"/>
</dbReference>
<dbReference type="Gene3D" id="3.80.30.20">
    <property type="entry name" value="tm_1862 like domain"/>
    <property type="match status" value="1"/>
</dbReference>
<dbReference type="EC" id="1.3.98.3" evidence="2"/>
<gene>
    <name evidence="2" type="primary">hemZ</name>
    <name evidence="2" type="ORF">E7512_11205</name>
</gene>
<name>A0A928Q5R8_9FIRM</name>
<reference evidence="2" key="1">
    <citation type="submission" date="2019-04" db="EMBL/GenBank/DDBJ databases">
        <title>Evolution of Biomass-Degrading Anaerobic Consortia Revealed by Metagenomics.</title>
        <authorList>
            <person name="Peng X."/>
        </authorList>
    </citation>
    <scope>NUCLEOTIDE SEQUENCE</scope>
    <source>
        <strain evidence="2">SIG551</strain>
    </source>
</reference>
<dbReference type="GO" id="GO:0051539">
    <property type="term" value="F:4 iron, 4 sulfur cluster binding"/>
    <property type="evidence" value="ECO:0007669"/>
    <property type="project" value="TreeGrafter"/>
</dbReference>
<dbReference type="PANTHER" id="PTHR13932">
    <property type="entry name" value="COPROPORPHYRINIGEN III OXIDASE"/>
    <property type="match status" value="1"/>
</dbReference>
<evidence type="ECO:0000259" key="1">
    <source>
        <dbReference type="PROSITE" id="PS51918"/>
    </source>
</evidence>
<dbReference type="SUPFAM" id="SSF102114">
    <property type="entry name" value="Radical SAM enzymes"/>
    <property type="match status" value="1"/>
</dbReference>
<dbReference type="NCBIfam" id="TIGR03994">
    <property type="entry name" value="rSAM_HemZ"/>
    <property type="match status" value="1"/>
</dbReference>
<dbReference type="Proteomes" id="UP000754750">
    <property type="component" value="Unassembled WGS sequence"/>
</dbReference>
<organism evidence="2 3">
    <name type="scientific">Faecalispora sporosphaeroides</name>
    <dbReference type="NCBI Taxonomy" id="1549"/>
    <lineage>
        <taxon>Bacteria</taxon>
        <taxon>Bacillati</taxon>
        <taxon>Bacillota</taxon>
        <taxon>Clostridia</taxon>
        <taxon>Eubacteriales</taxon>
        <taxon>Oscillospiraceae</taxon>
        <taxon>Faecalispora</taxon>
    </lineage>
</organism>
<dbReference type="InterPro" id="IPR058240">
    <property type="entry name" value="rSAM_sf"/>
</dbReference>
<dbReference type="SFLD" id="SFLDF00310">
    <property type="entry name" value="oxygen-independent_coproporphy"/>
    <property type="match status" value="1"/>
</dbReference>
<sequence length="494" mass="56060">MVLLVDGHPYHYEMENLCRVFLPYEEIKTVYEAPEALPETQTTVYTGLRRQGGEVQLFVRLHMGGRVLEDSRVFPESILQMDKEAERLMAVMLFELFAERCGHRPQWGILTGVRPIKLLRRLCGQMGRERAIGHFTSGFLVTPEKTRLSVVTMDNEQKILSKSRPESYSLYISIPFCPTRCAYCSFVSQSVDKAIRLMPEYVSLLCRELEHTAKVAGELGLRLESVYIGGGTPTTLSPEQLRTLLDTLCTHFPVSSCREFTVEAGRPDTITPERLQALKEFGVTRISINPQTMNDEILERIGRRHTTAQTVSAFELSRKMGFDNINMDLIVGLPGDTVGGYRSTLEHVLGLDPESVTVHTLALKRSSRLNQSGRDGFDPDAAAAAQMLDDTAKSLFSSGYEPYYLYRQSRMVGNLENTGWAKPGCYSDYNVYIMDETHTILACGAGAVSKVKDPYSDTLRRIFNFKFPYEYVSRHEEMIARKEQVKELYELFRK</sequence>
<dbReference type="SFLD" id="SFLDG01065">
    <property type="entry name" value="anaerobic_coproporphyrinogen-I"/>
    <property type="match status" value="1"/>
</dbReference>